<dbReference type="SUPFAM" id="SSF109755">
    <property type="entry name" value="PhoU-like"/>
    <property type="match status" value="1"/>
</dbReference>
<dbReference type="FunFam" id="1.20.58.220:FF:000004">
    <property type="entry name" value="Phosphate-specific transport system accessory protein PhoU"/>
    <property type="match status" value="1"/>
</dbReference>
<feature type="domain" description="PhoU" evidence="8">
    <location>
        <begin position="18"/>
        <end position="104"/>
    </location>
</feature>
<evidence type="ECO:0000259" key="8">
    <source>
        <dbReference type="Pfam" id="PF01895"/>
    </source>
</evidence>
<dbReference type="GO" id="GO:0045936">
    <property type="term" value="P:negative regulation of phosphate metabolic process"/>
    <property type="evidence" value="ECO:0007669"/>
    <property type="project" value="InterPro"/>
</dbReference>
<evidence type="ECO:0000313" key="10">
    <source>
        <dbReference type="Proteomes" id="UP000628840"/>
    </source>
</evidence>
<evidence type="ECO:0000313" key="9">
    <source>
        <dbReference type="EMBL" id="GGL32246.1"/>
    </source>
</evidence>
<dbReference type="OrthoDB" id="7738at2157"/>
<dbReference type="EMBL" id="BMPF01000002">
    <property type="protein sequence ID" value="GGL32246.1"/>
    <property type="molecule type" value="Genomic_DNA"/>
</dbReference>
<dbReference type="Proteomes" id="UP000628840">
    <property type="component" value="Unassembled WGS sequence"/>
</dbReference>
<evidence type="ECO:0000256" key="2">
    <source>
        <dbReference type="ARBA" id="ARBA00008107"/>
    </source>
</evidence>
<keyword evidence="4 7" id="KW-0813">Transport</keyword>
<organism evidence="9 10">
    <name type="scientific">Halarchaeum grantii</name>
    <dbReference type="NCBI Taxonomy" id="1193105"/>
    <lineage>
        <taxon>Archaea</taxon>
        <taxon>Methanobacteriati</taxon>
        <taxon>Methanobacteriota</taxon>
        <taxon>Stenosarchaea group</taxon>
        <taxon>Halobacteria</taxon>
        <taxon>Halobacteriales</taxon>
        <taxon>Halobacteriaceae</taxon>
    </lineage>
</organism>
<gene>
    <name evidence="9" type="ORF">GCM10009037_14840</name>
</gene>
<dbReference type="Pfam" id="PF01895">
    <property type="entry name" value="PhoU"/>
    <property type="match status" value="2"/>
</dbReference>
<dbReference type="GO" id="GO:0005737">
    <property type="term" value="C:cytoplasm"/>
    <property type="evidence" value="ECO:0007669"/>
    <property type="project" value="UniProtKB-SubCell"/>
</dbReference>
<dbReference type="GO" id="GO:0006817">
    <property type="term" value="P:phosphate ion transport"/>
    <property type="evidence" value="ECO:0007669"/>
    <property type="project" value="UniProtKB-KW"/>
</dbReference>
<keyword evidence="10" id="KW-1185">Reference proteome</keyword>
<dbReference type="GO" id="GO:0030643">
    <property type="term" value="P:intracellular phosphate ion homeostasis"/>
    <property type="evidence" value="ECO:0007669"/>
    <property type="project" value="InterPro"/>
</dbReference>
<keyword evidence="5 7" id="KW-0963">Cytoplasm</keyword>
<comment type="caution">
    <text evidence="9">The sequence shown here is derived from an EMBL/GenBank/DDBJ whole genome shotgun (WGS) entry which is preliminary data.</text>
</comment>
<dbReference type="AlphaFoldDB" id="A0A830EUX9"/>
<evidence type="ECO:0000256" key="3">
    <source>
        <dbReference type="ARBA" id="ARBA00011738"/>
    </source>
</evidence>
<dbReference type="InterPro" id="IPR028366">
    <property type="entry name" value="PhoU"/>
</dbReference>
<dbReference type="InterPro" id="IPR026022">
    <property type="entry name" value="PhoU_dom"/>
</dbReference>
<protein>
    <recommendedName>
        <fullName evidence="7">Phosphate-specific transport system accessory protein PhoU</fullName>
    </recommendedName>
</protein>
<keyword evidence="6 7" id="KW-0592">Phosphate transport</keyword>
<evidence type="ECO:0000256" key="6">
    <source>
        <dbReference type="ARBA" id="ARBA00022592"/>
    </source>
</evidence>
<evidence type="ECO:0000256" key="1">
    <source>
        <dbReference type="ARBA" id="ARBA00004496"/>
    </source>
</evidence>
<dbReference type="Gene3D" id="1.20.58.220">
    <property type="entry name" value="Phosphate transport system protein phou homolog 2, domain 2"/>
    <property type="match status" value="1"/>
</dbReference>
<feature type="domain" description="PhoU" evidence="8">
    <location>
        <begin position="121"/>
        <end position="211"/>
    </location>
</feature>
<name>A0A830EUX9_9EURY</name>
<dbReference type="PANTHER" id="PTHR42930">
    <property type="entry name" value="PHOSPHATE-SPECIFIC TRANSPORT SYSTEM ACCESSORY PROTEIN PHOU"/>
    <property type="match status" value="1"/>
</dbReference>
<evidence type="ECO:0000256" key="5">
    <source>
        <dbReference type="ARBA" id="ARBA00022490"/>
    </source>
</evidence>
<dbReference type="PANTHER" id="PTHR42930:SF3">
    <property type="entry name" value="PHOSPHATE-SPECIFIC TRANSPORT SYSTEM ACCESSORY PROTEIN PHOU"/>
    <property type="match status" value="1"/>
</dbReference>
<dbReference type="InterPro" id="IPR038078">
    <property type="entry name" value="PhoU-like_sf"/>
</dbReference>
<comment type="similarity">
    <text evidence="2 7">Belongs to the PhoU family.</text>
</comment>
<dbReference type="PIRSF" id="PIRSF003107">
    <property type="entry name" value="PhoU"/>
    <property type="match status" value="1"/>
</dbReference>
<comment type="subunit">
    <text evidence="3 7">Homodimer.</text>
</comment>
<sequence>MPREEYQSSLEDLEADVEAMGRDVLSQLDDGLDALEAGDDDLARAVIAGDDAINDRYLDLERECIDLFALQQPVAGDLRFVAASFKIITDLERVGDLAVNLGEYALATTDETPLDVDVAAIGADAREMVADALDAYAGADTAACHAIAERDDELDAHCQRANERVVRDLIEHEAGEDAWAVERLMDGVSRTLLTVRDLERVGDHAVNIAARTLYMTENDPELIY</sequence>
<accession>A0A830EUX9</accession>
<evidence type="ECO:0000256" key="4">
    <source>
        <dbReference type="ARBA" id="ARBA00022448"/>
    </source>
</evidence>
<proteinExistence type="inferred from homology"/>
<dbReference type="NCBIfam" id="TIGR02135">
    <property type="entry name" value="phoU_full"/>
    <property type="match status" value="1"/>
</dbReference>
<comment type="function">
    <text evidence="7">Plays a role in the regulation of phosphate uptake.</text>
</comment>
<dbReference type="RefSeq" id="WP_188881822.1">
    <property type="nucleotide sequence ID" value="NZ_BMPF01000002.1"/>
</dbReference>
<reference evidence="9 10" key="1">
    <citation type="journal article" date="2019" name="Int. J. Syst. Evol. Microbiol.">
        <title>The Global Catalogue of Microorganisms (GCM) 10K type strain sequencing project: providing services to taxonomists for standard genome sequencing and annotation.</title>
        <authorList>
            <consortium name="The Broad Institute Genomics Platform"/>
            <consortium name="The Broad Institute Genome Sequencing Center for Infectious Disease"/>
            <person name="Wu L."/>
            <person name="Ma J."/>
        </authorList>
    </citation>
    <scope>NUCLEOTIDE SEQUENCE [LARGE SCALE GENOMIC DNA]</scope>
    <source>
        <strain evidence="9 10">JCM 19585</strain>
    </source>
</reference>
<comment type="subcellular location">
    <subcellularLocation>
        <location evidence="1 7">Cytoplasm</location>
    </subcellularLocation>
</comment>
<evidence type="ECO:0000256" key="7">
    <source>
        <dbReference type="PIRNR" id="PIRNR003107"/>
    </source>
</evidence>